<dbReference type="RefSeq" id="WP_089713102.1">
    <property type="nucleotide sequence ID" value="NZ_FMAR01000009.1"/>
</dbReference>
<dbReference type="AlphaFoldDB" id="A0A1C4EPV1"/>
<reference evidence="2 3" key="1">
    <citation type="submission" date="2016-08" db="EMBL/GenBank/DDBJ databases">
        <authorList>
            <person name="Seilhamer J.J."/>
        </authorList>
    </citation>
    <scope>NUCLEOTIDE SEQUENCE [LARGE SCALE GENOMIC DNA]</scope>
    <source>
        <strain evidence="2 3">A37T2</strain>
    </source>
</reference>
<evidence type="ECO:0000313" key="3">
    <source>
        <dbReference type="Proteomes" id="UP000242818"/>
    </source>
</evidence>
<dbReference type="OrthoDB" id="2044786at2"/>
<sequence>MSPIFQIKKFSEIIHLLPNNSLGVQRWEYDQESCKNEMVAFAEENISLENLTLDFLDLNIEVDNNAVLDQIDMILIKGNIKVKNISNSETDGAVSLIVLGNLDADNIVVGGQEIYVTGNLTVQDLFWGDYNHGQLNVDGFISAKVFMASDYHFNYERFYNNDNVQVGLLLNDHDVIGDYSRELMQTAFLEECLLQEDEVEEDIYSYKNWINTAKLFNRLEENLPVLLGEIKVHPGDTIPFIFEDEYLTDINLDRFRTSRLFSLFGGPNSNLKELEFRNESTYIRVRAQPNKPFSTNIYLTYKEEYAVMIFYFSHEENIKRAIAHQSLIGEDKDWHILDFKHSSKIVKDFIEAGWKYLLQAFSAAEYYQQQFSEQVTVQEINQILALPIVKSKYSDYYNEDEHSLYVGNIMIQFRQQDNKAHGCPRICIIKTLPFNHEAEKYVFYHLDILQNESGQDTVQLRTQDEDGYESTVYAVSITNTNMYKEAIKYFTQLKKKILKENQEFINGFISKDERYEIFNGDTMDTVTTKITDPKTFDPGAVDILTINEQYIQLKSLWENWIYTTEQIVPKKNKYFNLMSGILNDDIQCCSLEDDIKIPQELICFYSIHNVKYDPVTSVFSFTVNDCIYYLLSFHEIPNEWNEVMDLQEIDERENDIPVKIDDKLNLSNYTNPHWIPFASSRDGDYLLYDTDPSDKGKYGQIVELQNESWERNVVADSLEDLIQHEIDMIKSGHVQKFEFILR</sequence>
<evidence type="ECO:0000313" key="2">
    <source>
        <dbReference type="EMBL" id="SCC45611.1"/>
    </source>
</evidence>
<dbReference type="SUPFAM" id="SSF160631">
    <property type="entry name" value="SMI1/KNR4-like"/>
    <property type="match status" value="1"/>
</dbReference>
<dbReference type="EMBL" id="FMAR01000009">
    <property type="protein sequence ID" value="SCC45611.1"/>
    <property type="molecule type" value="Genomic_DNA"/>
</dbReference>
<dbReference type="STRING" id="1335309.GA0116948_109101"/>
<dbReference type="Proteomes" id="UP000242818">
    <property type="component" value="Unassembled WGS sequence"/>
</dbReference>
<dbReference type="Gene3D" id="3.40.1580.10">
    <property type="entry name" value="SMI1/KNR4-like"/>
    <property type="match status" value="1"/>
</dbReference>
<organism evidence="2 3">
    <name type="scientific">Chitinophaga costaii</name>
    <dbReference type="NCBI Taxonomy" id="1335309"/>
    <lineage>
        <taxon>Bacteria</taxon>
        <taxon>Pseudomonadati</taxon>
        <taxon>Bacteroidota</taxon>
        <taxon>Chitinophagia</taxon>
        <taxon>Chitinophagales</taxon>
        <taxon>Chitinophagaceae</taxon>
        <taxon>Chitinophaga</taxon>
    </lineage>
</organism>
<dbReference type="InterPro" id="IPR037883">
    <property type="entry name" value="Knr4/Smi1-like_sf"/>
</dbReference>
<keyword evidence="3" id="KW-1185">Reference proteome</keyword>
<proteinExistence type="predicted"/>
<accession>A0A1C4EPV1</accession>
<name>A0A1C4EPV1_9BACT</name>
<protein>
    <submittedName>
        <fullName evidence="2">SMI1 / KNR4 family (SUKH-1)</fullName>
    </submittedName>
</protein>
<dbReference type="InterPro" id="IPR018958">
    <property type="entry name" value="Knr4/Smi1-like_dom"/>
</dbReference>
<feature type="domain" description="Knr4/Smi1-like" evidence="1">
    <location>
        <begin position="580"/>
        <end position="724"/>
    </location>
</feature>
<dbReference type="SMART" id="SM00860">
    <property type="entry name" value="SMI1_KNR4"/>
    <property type="match status" value="1"/>
</dbReference>
<dbReference type="Pfam" id="PF09346">
    <property type="entry name" value="SMI1_KNR4"/>
    <property type="match status" value="1"/>
</dbReference>
<gene>
    <name evidence="2" type="ORF">GA0116948_109101</name>
</gene>
<evidence type="ECO:0000259" key="1">
    <source>
        <dbReference type="SMART" id="SM00860"/>
    </source>
</evidence>